<dbReference type="InterPro" id="IPR036038">
    <property type="entry name" value="Aminotransferase-like"/>
</dbReference>
<evidence type="ECO:0000256" key="3">
    <source>
        <dbReference type="ARBA" id="ARBA00022576"/>
    </source>
</evidence>
<evidence type="ECO:0000256" key="2">
    <source>
        <dbReference type="ARBA" id="ARBA00009320"/>
    </source>
</evidence>
<dbReference type="Gene3D" id="3.30.470.10">
    <property type="match status" value="1"/>
</dbReference>
<dbReference type="CDD" id="cd01557">
    <property type="entry name" value="BCAT_beta_family"/>
    <property type="match status" value="1"/>
</dbReference>
<reference evidence="12" key="1">
    <citation type="submission" date="2025-08" db="UniProtKB">
        <authorList>
            <consortium name="RefSeq"/>
        </authorList>
    </citation>
    <scope>IDENTIFICATION</scope>
    <source>
        <tissue evidence="12">Testes</tissue>
    </source>
</reference>
<dbReference type="EC" id="2.6.1.42" evidence="10"/>
<keyword evidence="6 9" id="KW-0663">Pyridoxal phosphate</keyword>
<dbReference type="PANTHER" id="PTHR11825">
    <property type="entry name" value="SUBGROUP IIII AMINOTRANSFERASE"/>
    <property type="match status" value="1"/>
</dbReference>
<evidence type="ECO:0000256" key="8">
    <source>
        <dbReference type="RuleBase" id="RU004106"/>
    </source>
</evidence>
<dbReference type="SUPFAM" id="SSF56752">
    <property type="entry name" value="D-aminoacid aminotransferase-like PLP-dependent enzymes"/>
    <property type="match status" value="1"/>
</dbReference>
<evidence type="ECO:0000256" key="1">
    <source>
        <dbReference type="ARBA" id="ARBA00001933"/>
    </source>
</evidence>
<comment type="cofactor">
    <cofactor evidence="1 9">
        <name>pyridoxal 5'-phosphate</name>
        <dbReference type="ChEBI" id="CHEBI:597326"/>
    </cofactor>
</comment>
<dbReference type="PIRSF" id="PIRSF006468">
    <property type="entry name" value="BCAT1"/>
    <property type="match status" value="1"/>
</dbReference>
<dbReference type="InterPro" id="IPR043131">
    <property type="entry name" value="BCAT-like_N"/>
</dbReference>
<dbReference type="Gene3D" id="3.20.10.10">
    <property type="entry name" value="D-amino Acid Aminotransferase, subunit A, domain 2"/>
    <property type="match status" value="1"/>
</dbReference>
<evidence type="ECO:0000256" key="5">
    <source>
        <dbReference type="ARBA" id="ARBA00022679"/>
    </source>
</evidence>
<dbReference type="InterPro" id="IPR033939">
    <property type="entry name" value="BCAT_family"/>
</dbReference>
<dbReference type="NCBIfam" id="TIGR01123">
    <property type="entry name" value="ilvE_II"/>
    <property type="match status" value="1"/>
</dbReference>
<keyword evidence="5 10" id="KW-0808">Transferase</keyword>
<proteinExistence type="inferred from homology"/>
<organism evidence="11 12">
    <name type="scientific">Saccoglossus kowalevskii</name>
    <name type="common">Acorn worm</name>
    <dbReference type="NCBI Taxonomy" id="10224"/>
    <lineage>
        <taxon>Eukaryota</taxon>
        <taxon>Metazoa</taxon>
        <taxon>Hemichordata</taxon>
        <taxon>Enteropneusta</taxon>
        <taxon>Harrimaniidae</taxon>
        <taxon>Saccoglossus</taxon>
    </lineage>
</organism>
<dbReference type="PANTHER" id="PTHR11825:SF44">
    <property type="entry name" value="BRANCHED-CHAIN-AMINO-ACID AMINOTRANSFERASE"/>
    <property type="match status" value="1"/>
</dbReference>
<comment type="catalytic activity">
    <reaction evidence="10">
        <text>L-isoleucine + 2-oxoglutarate = (S)-3-methyl-2-oxopentanoate + L-glutamate</text>
        <dbReference type="Rhea" id="RHEA:24801"/>
        <dbReference type="ChEBI" id="CHEBI:16810"/>
        <dbReference type="ChEBI" id="CHEBI:29985"/>
        <dbReference type="ChEBI" id="CHEBI:35146"/>
        <dbReference type="ChEBI" id="CHEBI:58045"/>
        <dbReference type="EC" id="2.6.1.42"/>
    </reaction>
</comment>
<evidence type="ECO:0000256" key="9">
    <source>
        <dbReference type="RuleBase" id="RU004516"/>
    </source>
</evidence>
<dbReference type="Pfam" id="PF01063">
    <property type="entry name" value="Aminotran_4"/>
    <property type="match status" value="1"/>
</dbReference>
<keyword evidence="7 10" id="KW-0100">Branched-chain amino acid biosynthesis</keyword>
<comment type="catalytic activity">
    <reaction evidence="10">
        <text>L-leucine + 2-oxoglutarate = 4-methyl-2-oxopentanoate + L-glutamate</text>
        <dbReference type="Rhea" id="RHEA:18321"/>
        <dbReference type="ChEBI" id="CHEBI:16810"/>
        <dbReference type="ChEBI" id="CHEBI:17865"/>
        <dbReference type="ChEBI" id="CHEBI:29985"/>
        <dbReference type="ChEBI" id="CHEBI:57427"/>
        <dbReference type="EC" id="2.6.1.42"/>
    </reaction>
</comment>
<keyword evidence="11" id="KW-1185">Reference proteome</keyword>
<protein>
    <recommendedName>
        <fullName evidence="10">Branched-chain-amino-acid aminotransferase</fullName>
        <ecNumber evidence="10">2.6.1.42</ecNumber>
    </recommendedName>
</protein>
<keyword evidence="4 10" id="KW-0028">Amino-acid biosynthesis</keyword>
<accession>A0ABM0LXZ3</accession>
<dbReference type="RefSeq" id="XP_006812634.1">
    <property type="nucleotide sequence ID" value="XM_006812571.1"/>
</dbReference>
<comment type="similarity">
    <text evidence="2 8">Belongs to the class-IV pyridoxal-phosphate-dependent aminotransferase family.</text>
</comment>
<dbReference type="InterPro" id="IPR043132">
    <property type="entry name" value="BCAT-like_C"/>
</dbReference>
<dbReference type="InterPro" id="IPR005786">
    <property type="entry name" value="B_amino_transII"/>
</dbReference>
<evidence type="ECO:0000256" key="10">
    <source>
        <dbReference type="RuleBase" id="RU004517"/>
    </source>
</evidence>
<evidence type="ECO:0000256" key="4">
    <source>
        <dbReference type="ARBA" id="ARBA00022605"/>
    </source>
</evidence>
<sequence>MAAVIRLPYRLVKPVKQLFEGMKAYRGVDNVIRMFRPDLNMKRMNDGATRASLPNFEGKEFIKCLQKLISIDKEWVPYSTSSTLYIRPTFIGTEPSLGVNISGKALLFAILSPVGPYFQTGSFSPVKLMADPRYVRAFKGGPGDCKLGGNYAPTIMVQQEAAKLGCQQALWLYGDQHQLTEVGTMNIFMYWKNTQGEIELVTPPLDGLILPGVTRKSLLELAKKWNEFKVTERTFTMADVMKALKDGRVLEMFGAGTACVVCPVGSILYGGQTLEIPTMSEGAPIASRFFKELTDIQFGRTKSNWTLDVE</sequence>
<comment type="catalytic activity">
    <reaction evidence="10">
        <text>L-valine + 2-oxoglutarate = 3-methyl-2-oxobutanoate + L-glutamate</text>
        <dbReference type="Rhea" id="RHEA:24813"/>
        <dbReference type="ChEBI" id="CHEBI:11851"/>
        <dbReference type="ChEBI" id="CHEBI:16810"/>
        <dbReference type="ChEBI" id="CHEBI:29985"/>
        <dbReference type="ChEBI" id="CHEBI:57762"/>
        <dbReference type="EC" id="2.6.1.42"/>
    </reaction>
</comment>
<dbReference type="InterPro" id="IPR018300">
    <property type="entry name" value="Aminotrans_IV_CS"/>
</dbReference>
<evidence type="ECO:0000256" key="6">
    <source>
        <dbReference type="ARBA" id="ARBA00022898"/>
    </source>
</evidence>
<keyword evidence="3 10" id="KW-0032">Aminotransferase</keyword>
<gene>
    <name evidence="12" type="primary">LOC100370344</name>
</gene>
<name>A0ABM0LXZ3_SACKO</name>
<evidence type="ECO:0000313" key="11">
    <source>
        <dbReference type="Proteomes" id="UP000694865"/>
    </source>
</evidence>
<dbReference type="GeneID" id="100370344"/>
<dbReference type="PROSITE" id="PS00770">
    <property type="entry name" value="AA_TRANSFER_CLASS_4"/>
    <property type="match status" value="1"/>
</dbReference>
<dbReference type="Proteomes" id="UP000694865">
    <property type="component" value="Unplaced"/>
</dbReference>
<dbReference type="InterPro" id="IPR001544">
    <property type="entry name" value="Aminotrans_IV"/>
</dbReference>
<evidence type="ECO:0000313" key="12">
    <source>
        <dbReference type="RefSeq" id="XP_006812634.1"/>
    </source>
</evidence>
<evidence type="ECO:0000256" key="7">
    <source>
        <dbReference type="ARBA" id="ARBA00023304"/>
    </source>
</evidence>